<feature type="non-terminal residue" evidence="2">
    <location>
        <position position="46"/>
    </location>
</feature>
<evidence type="ECO:0000313" key="3">
    <source>
        <dbReference type="Proteomes" id="UP000789739"/>
    </source>
</evidence>
<proteinExistence type="predicted"/>
<dbReference type="InterPro" id="IPR054220">
    <property type="entry name" value="DUF6940"/>
</dbReference>
<evidence type="ECO:0000256" key="1">
    <source>
        <dbReference type="SAM" id="MobiDB-lite"/>
    </source>
</evidence>
<sequence length="46" mass="5364">MSARPELDFKNISQFTKNAPDEQQQALWKEVADKLMEELEKDQDAP</sequence>
<protein>
    <submittedName>
        <fullName evidence="2">1280_t:CDS:1</fullName>
    </submittedName>
</protein>
<dbReference type="EMBL" id="CAJVPI010003100">
    <property type="protein sequence ID" value="CAG8654306.1"/>
    <property type="molecule type" value="Genomic_DNA"/>
</dbReference>
<accession>A0A9N9DZL1</accession>
<dbReference type="AlphaFoldDB" id="A0A9N9DZL1"/>
<organism evidence="2 3">
    <name type="scientific">Paraglomus brasilianum</name>
    <dbReference type="NCBI Taxonomy" id="144538"/>
    <lineage>
        <taxon>Eukaryota</taxon>
        <taxon>Fungi</taxon>
        <taxon>Fungi incertae sedis</taxon>
        <taxon>Mucoromycota</taxon>
        <taxon>Glomeromycotina</taxon>
        <taxon>Glomeromycetes</taxon>
        <taxon>Paraglomerales</taxon>
        <taxon>Paraglomeraceae</taxon>
        <taxon>Paraglomus</taxon>
    </lineage>
</organism>
<name>A0A9N9DZL1_9GLOM</name>
<feature type="compositionally biased region" description="Polar residues" evidence="1">
    <location>
        <begin position="11"/>
        <end position="23"/>
    </location>
</feature>
<gene>
    <name evidence="2" type="ORF">PBRASI_LOCUS10428</name>
</gene>
<keyword evidence="3" id="KW-1185">Reference proteome</keyword>
<dbReference type="OrthoDB" id="2442587at2759"/>
<dbReference type="Pfam" id="PF22086">
    <property type="entry name" value="DUF6940"/>
    <property type="match status" value="1"/>
</dbReference>
<reference evidence="2" key="1">
    <citation type="submission" date="2021-06" db="EMBL/GenBank/DDBJ databases">
        <authorList>
            <person name="Kallberg Y."/>
            <person name="Tangrot J."/>
            <person name="Rosling A."/>
        </authorList>
    </citation>
    <scope>NUCLEOTIDE SEQUENCE</scope>
    <source>
        <strain evidence="2">BR232B</strain>
    </source>
</reference>
<dbReference type="Proteomes" id="UP000789739">
    <property type="component" value="Unassembled WGS sequence"/>
</dbReference>
<comment type="caution">
    <text evidence="2">The sequence shown here is derived from an EMBL/GenBank/DDBJ whole genome shotgun (WGS) entry which is preliminary data.</text>
</comment>
<feature type="region of interest" description="Disordered" evidence="1">
    <location>
        <begin position="1"/>
        <end position="23"/>
    </location>
</feature>
<evidence type="ECO:0000313" key="2">
    <source>
        <dbReference type="EMBL" id="CAG8654306.1"/>
    </source>
</evidence>